<dbReference type="PANTHER" id="PTHR43694">
    <property type="entry name" value="RIBONUCLEASE J"/>
    <property type="match status" value="1"/>
</dbReference>
<protein>
    <recommendedName>
        <fullName evidence="9">Ribonuclease J</fullName>
        <shortName evidence="9">RNase J</shortName>
        <ecNumber evidence="9">3.1.-.-</ecNumber>
    </recommendedName>
</protein>
<name>Q8DRH7_STRR6</name>
<evidence type="ECO:0000256" key="9">
    <source>
        <dbReference type="HAMAP-Rule" id="MF_01491"/>
    </source>
</evidence>
<dbReference type="Pfam" id="PF22505">
    <property type="entry name" value="RNase_J_b_CASP"/>
    <property type="match status" value="1"/>
</dbReference>
<evidence type="ECO:0000256" key="12">
    <source>
        <dbReference type="PIRSR" id="PIRSR004803-3"/>
    </source>
</evidence>
<comment type="cofactor">
    <cofactor evidence="12">
        <name>Ca(2+)</name>
        <dbReference type="ChEBI" id="CHEBI:29108"/>
    </cofactor>
    <text evidence="12">Binds 1 Ca(2+) cation per subunit. Seen in 1 crystal structure, it is not clear if it is physiologically important.</text>
</comment>
<dbReference type="STRING" id="171101.spr0125"/>
<comment type="cofactor">
    <cofactor evidence="12">
        <name>Zn(2+)</name>
        <dbReference type="ChEBI" id="CHEBI:29105"/>
    </cofactor>
    <text evidence="12">Binds 2 Zn(2+) ions per subunit. It is not clear if Zn(2+) or Mg(2+) is physiologically important.</text>
</comment>
<dbReference type="NCBIfam" id="TIGR00649">
    <property type="entry name" value="MG423"/>
    <property type="match status" value="1"/>
</dbReference>
<keyword evidence="4 9" id="KW-0255">Endonuclease</keyword>
<feature type="active site" description="Proton acceptor" evidence="10">
    <location>
        <position position="420"/>
    </location>
</feature>
<dbReference type="Pfam" id="PF00753">
    <property type="entry name" value="Lactamase_B"/>
    <property type="match status" value="1"/>
</dbReference>
<comment type="subcellular location">
    <subcellularLocation>
        <location evidence="9">Cytoplasm</location>
    </subcellularLocation>
</comment>
<feature type="binding site" evidence="12">
    <location>
        <position position="495"/>
    </location>
    <ligand>
        <name>Ca(2+)</name>
        <dbReference type="ChEBI" id="CHEBI:29108"/>
    </ligand>
</feature>
<feature type="binding site" evidence="12">
    <location>
        <position position="126"/>
    </location>
    <ligand>
        <name>Zn(2+)</name>
        <dbReference type="ChEBI" id="CHEBI:29105"/>
        <label>1</label>
        <note>catalytic</note>
    </ligand>
</feature>
<dbReference type="Gene3D" id="3.40.50.10710">
    <property type="entry name" value="Metallo-hydrolase/oxidoreductase"/>
    <property type="match status" value="1"/>
</dbReference>
<dbReference type="InterPro" id="IPR004613">
    <property type="entry name" value="RNase_J"/>
</dbReference>
<keyword evidence="12" id="KW-0106">Calcium</keyword>
<dbReference type="Pfam" id="PF17770">
    <property type="entry name" value="RNase_J_C"/>
    <property type="match status" value="1"/>
</dbReference>
<dbReference type="GO" id="GO:0004532">
    <property type="term" value="F:RNA exonuclease activity"/>
    <property type="evidence" value="ECO:0000318"/>
    <property type="project" value="GO_Central"/>
</dbReference>
<dbReference type="GO" id="GO:0008270">
    <property type="term" value="F:zinc ion binding"/>
    <property type="evidence" value="ECO:0007669"/>
    <property type="project" value="InterPro"/>
</dbReference>
<dbReference type="PATRIC" id="fig|171101.6.peg.144"/>
<dbReference type="SUPFAM" id="SSF56281">
    <property type="entry name" value="Metallo-hydrolase/oxidoreductase"/>
    <property type="match status" value="1"/>
</dbReference>
<dbReference type="PANTHER" id="PTHR43694:SF1">
    <property type="entry name" value="RIBONUCLEASE J"/>
    <property type="match status" value="1"/>
</dbReference>
<evidence type="ECO:0000256" key="1">
    <source>
        <dbReference type="ARBA" id="ARBA00022490"/>
    </source>
</evidence>
<comment type="similarity">
    <text evidence="9">Belongs to the metallo-beta-lactamase superfamily. RNA-metabolizing metallo-beta-lactamase-like family. Bacterial RNase J subfamily.</text>
</comment>
<keyword evidence="2 9" id="KW-0540">Nuclease</keyword>
<dbReference type="InterPro" id="IPR036866">
    <property type="entry name" value="RibonucZ/Hydroxyglut_hydro"/>
</dbReference>
<comment type="subunit">
    <text evidence="9">Homodimer, may be a subunit of the RNA degradosome.</text>
</comment>
<dbReference type="GO" id="GO:0006397">
    <property type="term" value="P:mRNA processing"/>
    <property type="evidence" value="ECO:0000318"/>
    <property type="project" value="GO_Central"/>
</dbReference>
<feature type="binding site" evidence="12">
    <location>
        <position position="101"/>
    </location>
    <ligand>
        <name>Ca(2+)</name>
        <dbReference type="ChEBI" id="CHEBI:29108"/>
    </ligand>
</feature>
<feature type="binding site" evidence="12">
    <location>
        <position position="128"/>
    </location>
    <ligand>
        <name>Zn(2+)</name>
        <dbReference type="ChEBI" id="CHEBI:29105"/>
        <label>1</label>
        <note>catalytic</note>
    </ligand>
</feature>
<dbReference type="HAMAP" id="MF_01491">
    <property type="entry name" value="RNase_J_bact"/>
    <property type="match status" value="1"/>
</dbReference>
<accession>Q8DRH7</accession>
<dbReference type="GO" id="GO:0003723">
    <property type="term" value="F:RNA binding"/>
    <property type="evidence" value="ECO:0007669"/>
    <property type="project" value="UniProtKB-UniRule"/>
</dbReference>
<dbReference type="GO" id="GO:0008409">
    <property type="term" value="F:5'-3' exonuclease activity"/>
    <property type="evidence" value="ECO:0000318"/>
    <property type="project" value="GO_Central"/>
</dbReference>
<evidence type="ECO:0000256" key="2">
    <source>
        <dbReference type="ARBA" id="ARBA00022722"/>
    </source>
</evidence>
<keyword evidence="7 9" id="KW-0269">Exonuclease</keyword>
<dbReference type="PROSITE" id="PS01292">
    <property type="entry name" value="UPF0036"/>
    <property type="match status" value="1"/>
</dbReference>
<dbReference type="HOGENOM" id="CLU_008727_3_1_9"/>
<dbReference type="EMBL" id="AE007317">
    <property type="protein sequence ID" value="AAK98929.1"/>
    <property type="molecule type" value="Genomic_DNA"/>
</dbReference>
<feature type="active site" description="Proton donor" evidence="10">
    <location>
        <position position="247"/>
    </location>
</feature>
<dbReference type="NCBIfam" id="NF047419">
    <property type="entry name" value="RNase_J1_RnjA"/>
    <property type="match status" value="1"/>
</dbReference>
<evidence type="ECO:0000256" key="11">
    <source>
        <dbReference type="PIRSR" id="PIRSR004803-2"/>
    </source>
</evidence>
<feature type="binding site" evidence="12">
    <location>
        <position position="103"/>
    </location>
    <ligand>
        <name>Ca(2+)</name>
        <dbReference type="ChEBI" id="CHEBI:29108"/>
    </ligand>
</feature>
<evidence type="ECO:0000313" key="15">
    <source>
        <dbReference type="Proteomes" id="UP000000586"/>
    </source>
</evidence>
<evidence type="ECO:0000259" key="13">
    <source>
        <dbReference type="SMART" id="SM00849"/>
    </source>
</evidence>
<keyword evidence="3 12" id="KW-0479">Metal-binding</keyword>
<evidence type="ECO:0000256" key="7">
    <source>
        <dbReference type="ARBA" id="ARBA00022839"/>
    </source>
</evidence>
<feature type="binding site" evidence="11">
    <location>
        <begin position="284"/>
        <end position="286"/>
    </location>
    <ligand>
        <name>substrate</name>
    </ligand>
</feature>
<evidence type="ECO:0000256" key="4">
    <source>
        <dbReference type="ARBA" id="ARBA00022759"/>
    </source>
</evidence>
<dbReference type="GO" id="GO:0006364">
    <property type="term" value="P:rRNA processing"/>
    <property type="evidence" value="ECO:0000318"/>
    <property type="project" value="GO_Central"/>
</dbReference>
<dbReference type="InterPro" id="IPR042173">
    <property type="entry name" value="RNase_J_2"/>
</dbReference>
<feature type="binding site" evidence="12">
    <location>
        <position position="194"/>
    </location>
    <ligand>
        <name>Zn(2+)</name>
        <dbReference type="ChEBI" id="CHEBI:29105"/>
        <label>1</label>
        <note>catalytic</note>
    </ligand>
</feature>
<keyword evidence="9" id="KW-0698">rRNA processing</keyword>
<keyword evidence="15" id="KW-1185">Reference proteome</keyword>
<evidence type="ECO:0000256" key="10">
    <source>
        <dbReference type="PIRSR" id="PIRSR004803-1"/>
    </source>
</evidence>
<dbReference type="InterPro" id="IPR001279">
    <property type="entry name" value="Metallo-B-lactamas"/>
</dbReference>
<keyword evidence="6 12" id="KW-0862">Zinc</keyword>
<dbReference type="EC" id="3.1.-.-" evidence="9"/>
<feature type="binding site" evidence="12">
    <location>
        <position position="131"/>
    </location>
    <ligand>
        <name>Zn(2+)</name>
        <dbReference type="ChEBI" id="CHEBI:29105"/>
        <label>1</label>
        <note>catalytic</note>
    </ligand>
</feature>
<reference evidence="14 15" key="1">
    <citation type="journal article" date="2001" name="J. Bacteriol.">
        <title>Genome of the bacterium Streptococcus pneumoniae strain R6.</title>
        <authorList>
            <person name="Hoskins J.A."/>
            <person name="Alborn W.Jr."/>
            <person name="Arnold J."/>
            <person name="Blaszczak L."/>
            <person name="Burgett S."/>
            <person name="DeHoff B.S."/>
            <person name="Estrem S."/>
            <person name="Fritz L."/>
            <person name="Fu D.-J."/>
            <person name="Fuller W."/>
            <person name="Geringer C."/>
            <person name="Gilmour R."/>
            <person name="Glass J.S."/>
            <person name="Khoja H."/>
            <person name="Kraft A."/>
            <person name="LaGace R."/>
            <person name="LeBlanc D.J."/>
            <person name="Lee L.N."/>
            <person name="Lefkowitz E.J."/>
            <person name="Lu J."/>
            <person name="Matsushima P."/>
            <person name="McAhren S."/>
            <person name="McHenney M."/>
            <person name="McLeaster K."/>
            <person name="Mundy C."/>
            <person name="Nicas T.I."/>
            <person name="Norris F.H."/>
            <person name="O'Gara M."/>
            <person name="Peery R."/>
            <person name="Robertson G.T."/>
            <person name="Rockey P."/>
            <person name="Sun P.-M."/>
            <person name="Winkler M.E."/>
            <person name="Yang Y."/>
            <person name="Young-Bellido M."/>
            <person name="Zhao G."/>
            <person name="Zook C."/>
            <person name="Baltz R.H."/>
            <person name="Jaskunas S.Richard."/>
            <person name="Rosteck P.R.Jr."/>
            <person name="Skatrud P.L."/>
            <person name="Glass J.I."/>
        </authorList>
    </citation>
    <scope>NUCLEOTIDE SEQUENCE [LARGE SCALE GENOMIC DNA]</scope>
    <source>
        <strain evidence="15">ATCC BAA-255 / R6</strain>
    </source>
</reference>
<evidence type="ECO:0000256" key="5">
    <source>
        <dbReference type="ARBA" id="ARBA00022801"/>
    </source>
</evidence>
<dbReference type="Pfam" id="PF07521">
    <property type="entry name" value="RMMBL"/>
    <property type="match status" value="1"/>
</dbReference>
<dbReference type="Proteomes" id="UP000000586">
    <property type="component" value="Chromosome"/>
</dbReference>
<dbReference type="SMART" id="SM00849">
    <property type="entry name" value="Lactamase_B"/>
    <property type="match status" value="1"/>
</dbReference>
<feature type="binding site" evidence="12">
    <location>
        <position position="216"/>
    </location>
    <ligand>
        <name>Zn(2+)</name>
        <dbReference type="ChEBI" id="CHEBI:29105"/>
        <label>1</label>
        <note>catalytic</note>
    </ligand>
</feature>
<dbReference type="CDD" id="cd07714">
    <property type="entry name" value="RNaseJ_MBL-fold"/>
    <property type="match status" value="1"/>
</dbReference>
<dbReference type="eggNOG" id="COG0595">
    <property type="taxonomic scope" value="Bacteria"/>
</dbReference>
<gene>
    <name evidence="9" type="primary">rnj</name>
    <name evidence="14" type="ordered locus">spr0125</name>
</gene>
<evidence type="ECO:0000256" key="8">
    <source>
        <dbReference type="ARBA" id="ARBA00022884"/>
    </source>
</evidence>
<evidence type="ECO:0000256" key="3">
    <source>
        <dbReference type="ARBA" id="ARBA00022723"/>
    </source>
</evidence>
<dbReference type="PIR" id="E97887">
    <property type="entry name" value="E97887"/>
</dbReference>
<dbReference type="Gene3D" id="3.60.15.10">
    <property type="entry name" value="Ribonuclease Z/Hydroxyacylglutathione hydrolase-like"/>
    <property type="match status" value="1"/>
</dbReference>
<dbReference type="GO" id="GO:0004521">
    <property type="term" value="F:RNA endonuclease activity"/>
    <property type="evidence" value="ECO:0000318"/>
    <property type="project" value="GO_Central"/>
</dbReference>
<dbReference type="Gene3D" id="3.10.20.580">
    <property type="match status" value="1"/>
</dbReference>
<feature type="binding site" evidence="9 11">
    <location>
        <begin position="416"/>
        <end position="420"/>
    </location>
    <ligand>
        <name>substrate</name>
    </ligand>
</feature>
<dbReference type="InterPro" id="IPR041636">
    <property type="entry name" value="RNase_J_C"/>
</dbReference>
<feature type="binding site" evidence="12">
    <location>
        <position position="130"/>
    </location>
    <ligand>
        <name>Zn(2+)</name>
        <dbReference type="ChEBI" id="CHEBI:29105"/>
        <label>1</label>
        <note>catalytic</note>
    </ligand>
</feature>
<keyword evidence="8 9" id="KW-0694">RNA-binding</keyword>
<feature type="domain" description="Metallo-beta-lactamase" evidence="13">
    <location>
        <begin position="73"/>
        <end position="267"/>
    </location>
</feature>
<keyword evidence="5 9" id="KW-0378">Hydrolase</keyword>
<dbReference type="InterPro" id="IPR001587">
    <property type="entry name" value="RNase_J_CS"/>
</dbReference>
<dbReference type="InterPro" id="IPR055132">
    <property type="entry name" value="RNase_J_b_CASP"/>
</dbReference>
<dbReference type="AlphaFoldDB" id="Q8DRH7"/>
<sequence length="610" mass="66463">MPAQNLRAVSLLANLSKKIAQSTISSISNSCLTNCSITKKKLAPSKLRSSNMAYTLKPEEVGVFAIGGLGEIGKNTYGIEYQDEIIIVDAGIKFPEDDLLGIDYVIPDYSYIVDNIDRVKAVLITHGHEDHIGGIPFLLKQANVPIYAGPLALALIRGKLEEHGLLRNAKLYEINHNTELTFKNLKATFFRTTHSIPEPLGIVIHTPQGKIVCTGDFKFDFTPVGEPADLHRMAALGEEGVLCLLSDSTNAEVPTFTNSEKVVGQSIMKIIQGIEGRIIFASFASNIFRLQQATEAAVKTGRKIAVFGRSMEKAIVNGIDLGYIKAPKGTFIEPNEIKDYPAGEVLILCTGSQGEPMAALSRIANGTHRQVQLQPGDTVIFSSSPIPGNTTSVNKLINIISEAGVEVIHGKVNNIHTSGHGGQQEQKLMLRLIKPKYFMPVHGEYRMQKVHAGLAVDTGVEKDNIFIMSNGDVLALTADSARIAGHFNAQDIYVDGNRIGEIGAAVLKDRRDLSEDGVVLAVATVDFKSQMILSGPDILSRGFVYMRESGDLIRQSQRILFNAIRIALKNKDASVQSVNGAIVNAIRPFLYENTEREPIIIPMILTPDEE</sequence>
<dbReference type="GO" id="GO:0004534">
    <property type="term" value="F:5'-3' RNA exonuclease activity"/>
    <property type="evidence" value="ECO:0007669"/>
    <property type="project" value="UniProtKB-UniRule"/>
</dbReference>
<dbReference type="GO" id="GO:0005737">
    <property type="term" value="C:cytoplasm"/>
    <property type="evidence" value="ECO:0007669"/>
    <property type="project" value="UniProtKB-SubCell"/>
</dbReference>
<proteinExistence type="inferred from homology"/>
<evidence type="ECO:0000256" key="6">
    <source>
        <dbReference type="ARBA" id="ARBA00022833"/>
    </source>
</evidence>
<dbReference type="PIRSF" id="PIRSF004803">
    <property type="entry name" value="RnjA"/>
    <property type="match status" value="1"/>
</dbReference>
<comment type="function">
    <text evidence="9">An RNase that has 5'-3' exonuclease and possibly endonuclease activity. Involved in maturation of rRNA and in some organisms also mRNA maturation and/or decay.</text>
</comment>
<dbReference type="SMR" id="Q8DRH7"/>
<dbReference type="InterPro" id="IPR030854">
    <property type="entry name" value="RNase_J_bac"/>
</dbReference>
<dbReference type="KEGG" id="spr:spr0125"/>
<dbReference type="InterPro" id="IPR011108">
    <property type="entry name" value="RMMBL"/>
</dbReference>
<evidence type="ECO:0000313" key="14">
    <source>
        <dbReference type="EMBL" id="AAK98929.1"/>
    </source>
</evidence>
<feature type="binding site" evidence="12">
    <location>
        <position position="442"/>
    </location>
    <ligand>
        <name>Zn(2+)</name>
        <dbReference type="ChEBI" id="CHEBI:29105"/>
        <label>1</label>
        <note>catalytic</note>
    </ligand>
</feature>
<keyword evidence="1 9" id="KW-0963">Cytoplasm</keyword>
<organism evidence="14 15">
    <name type="scientific">Streptococcus pneumoniae (strain ATCC BAA-255 / R6)</name>
    <dbReference type="NCBI Taxonomy" id="171101"/>
    <lineage>
        <taxon>Bacteria</taxon>
        <taxon>Bacillati</taxon>
        <taxon>Bacillota</taxon>
        <taxon>Bacilli</taxon>
        <taxon>Lactobacillales</taxon>
        <taxon>Streptococcaceae</taxon>
        <taxon>Streptococcus</taxon>
    </lineage>
</organism>